<dbReference type="SUPFAM" id="SSF57863">
    <property type="entry name" value="ArfGap/RecO-like zinc finger"/>
    <property type="match status" value="1"/>
</dbReference>
<protein>
    <recommendedName>
        <fullName evidence="2 7">DNA repair protein RecO</fullName>
    </recommendedName>
    <alternativeName>
        <fullName evidence="6 7">Recombination protein O</fullName>
    </alternativeName>
</protein>
<dbReference type="AlphaFoldDB" id="A0A4Q7PFK5"/>
<dbReference type="Pfam" id="PF11967">
    <property type="entry name" value="RecO_N"/>
    <property type="match status" value="1"/>
</dbReference>
<dbReference type="PANTHER" id="PTHR33991:SF1">
    <property type="entry name" value="DNA REPAIR PROTEIN RECO"/>
    <property type="match status" value="1"/>
</dbReference>
<evidence type="ECO:0000313" key="10">
    <source>
        <dbReference type="Proteomes" id="UP000292262"/>
    </source>
</evidence>
<dbReference type="InterPro" id="IPR003717">
    <property type="entry name" value="RecO"/>
</dbReference>
<keyword evidence="10" id="KW-1185">Reference proteome</keyword>
<evidence type="ECO:0000313" key="9">
    <source>
        <dbReference type="EMBL" id="RZS99115.1"/>
    </source>
</evidence>
<dbReference type="Gene3D" id="1.20.1440.120">
    <property type="entry name" value="Recombination protein O, C-terminal domain"/>
    <property type="match status" value="1"/>
</dbReference>
<evidence type="ECO:0000256" key="4">
    <source>
        <dbReference type="ARBA" id="ARBA00023172"/>
    </source>
</evidence>
<keyword evidence="5 7" id="KW-0234">DNA repair</keyword>
<name>A0A4Q7PFK5_9FLAO</name>
<sequence length="239" mass="27560">MLIKTEAIVLQSLKYSEADLIVKLYTKSSGLRSYLLRGILKSKKGKLKSSLFQPLSLLEIEAVHKDKGTLERLREAKILYPYKSLQVDFVKNAMVFFLADILKNAIKEEETNTALYDFLATSFRWLDNQEAIANFHIAFLIKLSQYLGFYPDTSTIEASYFNLQEGCFEEHPTDKLCYTGESVQFFKQFLGTTFEECSDTKLTKKIRASLLDLLLIYYELHLHGFTKPKSLSVLNELFK</sequence>
<dbReference type="InterPro" id="IPR042242">
    <property type="entry name" value="RecO_C"/>
</dbReference>
<evidence type="ECO:0000259" key="8">
    <source>
        <dbReference type="Pfam" id="PF11967"/>
    </source>
</evidence>
<dbReference type="InterPro" id="IPR012340">
    <property type="entry name" value="NA-bd_OB-fold"/>
</dbReference>
<proteinExistence type="inferred from homology"/>
<dbReference type="Pfam" id="PF02565">
    <property type="entry name" value="RecO_C"/>
    <property type="match status" value="1"/>
</dbReference>
<feature type="domain" description="DNA replication/recombination mediator RecO N-terminal" evidence="8">
    <location>
        <begin position="1"/>
        <end position="82"/>
    </location>
</feature>
<comment type="similarity">
    <text evidence="1 7">Belongs to the RecO family.</text>
</comment>
<dbReference type="NCBIfam" id="TIGR00613">
    <property type="entry name" value="reco"/>
    <property type="match status" value="1"/>
</dbReference>
<dbReference type="EMBL" id="SGXE01000001">
    <property type="protein sequence ID" value="RZS99115.1"/>
    <property type="molecule type" value="Genomic_DNA"/>
</dbReference>
<evidence type="ECO:0000256" key="3">
    <source>
        <dbReference type="ARBA" id="ARBA00022763"/>
    </source>
</evidence>
<evidence type="ECO:0000256" key="7">
    <source>
        <dbReference type="HAMAP-Rule" id="MF_00201"/>
    </source>
</evidence>
<dbReference type="InterPro" id="IPR022572">
    <property type="entry name" value="DNA_rep/recomb_RecO_N"/>
</dbReference>
<reference evidence="9 10" key="1">
    <citation type="submission" date="2019-02" db="EMBL/GenBank/DDBJ databases">
        <title>Genomic Encyclopedia of Type Strains, Phase IV (KMG-IV): sequencing the most valuable type-strain genomes for metagenomic binning, comparative biology and taxonomic classification.</title>
        <authorList>
            <person name="Goeker M."/>
        </authorList>
    </citation>
    <scope>NUCLEOTIDE SEQUENCE [LARGE SCALE GENOMIC DNA]</scope>
    <source>
        <strain evidence="9 10">DSM 17196</strain>
    </source>
</reference>
<dbReference type="HAMAP" id="MF_00201">
    <property type="entry name" value="RecO"/>
    <property type="match status" value="1"/>
</dbReference>
<comment type="function">
    <text evidence="7">Involved in DNA repair and RecF pathway recombination.</text>
</comment>
<evidence type="ECO:0000256" key="2">
    <source>
        <dbReference type="ARBA" id="ARBA00021310"/>
    </source>
</evidence>
<evidence type="ECO:0000256" key="6">
    <source>
        <dbReference type="ARBA" id="ARBA00033409"/>
    </source>
</evidence>
<dbReference type="PANTHER" id="PTHR33991">
    <property type="entry name" value="DNA REPAIR PROTEIN RECO"/>
    <property type="match status" value="1"/>
</dbReference>
<keyword evidence="4 7" id="KW-0233">DNA recombination</keyword>
<accession>A0A4Q7PFK5</accession>
<dbReference type="InterPro" id="IPR037278">
    <property type="entry name" value="ARFGAP/RecO"/>
</dbReference>
<dbReference type="RefSeq" id="WP_130284976.1">
    <property type="nucleotide sequence ID" value="NZ_SGXE01000001.1"/>
</dbReference>
<evidence type="ECO:0000256" key="1">
    <source>
        <dbReference type="ARBA" id="ARBA00007452"/>
    </source>
</evidence>
<evidence type="ECO:0000256" key="5">
    <source>
        <dbReference type="ARBA" id="ARBA00023204"/>
    </source>
</evidence>
<keyword evidence="3 7" id="KW-0227">DNA damage</keyword>
<organism evidence="9 10">
    <name type="scientific">Aquimarina brevivitae</name>
    <dbReference type="NCBI Taxonomy" id="323412"/>
    <lineage>
        <taxon>Bacteria</taxon>
        <taxon>Pseudomonadati</taxon>
        <taxon>Bacteroidota</taxon>
        <taxon>Flavobacteriia</taxon>
        <taxon>Flavobacteriales</taxon>
        <taxon>Flavobacteriaceae</taxon>
        <taxon>Aquimarina</taxon>
    </lineage>
</organism>
<dbReference type="GO" id="GO:0006310">
    <property type="term" value="P:DNA recombination"/>
    <property type="evidence" value="ECO:0007669"/>
    <property type="project" value="UniProtKB-UniRule"/>
</dbReference>
<gene>
    <name evidence="7" type="primary">recO</name>
    <name evidence="9" type="ORF">EV197_0320</name>
</gene>
<dbReference type="Gene3D" id="2.40.50.140">
    <property type="entry name" value="Nucleic acid-binding proteins"/>
    <property type="match status" value="1"/>
</dbReference>
<dbReference type="SUPFAM" id="SSF50249">
    <property type="entry name" value="Nucleic acid-binding proteins"/>
    <property type="match status" value="1"/>
</dbReference>
<comment type="caution">
    <text evidence="9">The sequence shown here is derived from an EMBL/GenBank/DDBJ whole genome shotgun (WGS) entry which is preliminary data.</text>
</comment>
<dbReference type="GO" id="GO:0043590">
    <property type="term" value="C:bacterial nucleoid"/>
    <property type="evidence" value="ECO:0007669"/>
    <property type="project" value="TreeGrafter"/>
</dbReference>
<dbReference type="OrthoDB" id="9789152at2"/>
<dbReference type="Proteomes" id="UP000292262">
    <property type="component" value="Unassembled WGS sequence"/>
</dbReference>
<dbReference type="GO" id="GO:0006302">
    <property type="term" value="P:double-strand break repair"/>
    <property type="evidence" value="ECO:0007669"/>
    <property type="project" value="TreeGrafter"/>
</dbReference>